<feature type="transmembrane region" description="Helical" evidence="1">
    <location>
        <begin position="24"/>
        <end position="53"/>
    </location>
</feature>
<name>A0AA95EDG7_9VIRU</name>
<evidence type="ECO:0000256" key="1">
    <source>
        <dbReference type="SAM" id="Phobius"/>
    </source>
</evidence>
<evidence type="ECO:0000313" key="3">
    <source>
        <dbReference type="Proteomes" id="UP001185135"/>
    </source>
</evidence>
<accession>A0AA95EDG7</accession>
<protein>
    <submittedName>
        <fullName evidence="2">Uncharacterized protein</fullName>
    </submittedName>
</protein>
<dbReference type="EMBL" id="ON887157">
    <property type="protein sequence ID" value="WBR14782.1"/>
    <property type="molecule type" value="Genomic_DNA"/>
</dbReference>
<evidence type="ECO:0000313" key="2">
    <source>
        <dbReference type="EMBL" id="WBR14782.1"/>
    </source>
</evidence>
<dbReference type="Proteomes" id="UP001185135">
    <property type="component" value="Segment"/>
</dbReference>
<sequence>MHSRRIRWPRAPASPTETRPYRRFGALAGACLCAYSGATLMVAVLHVLCWIMRGAVDPLMSWHDRDRLWTDAHPVSPGSRDYFLSDNDSPWSVRSLWTLAAYAAGALWPLWAAARMVARRRYRPRPAASWPLCAVALFPPLFNL</sequence>
<keyword evidence="1" id="KW-0472">Membrane</keyword>
<proteinExistence type="predicted"/>
<reference evidence="2" key="1">
    <citation type="submission" date="2022-06" db="EMBL/GenBank/DDBJ databases">
        <authorList>
            <person name="Legendre M."/>
            <person name="Claverie J.-M."/>
            <person name="Alempic J.-M."/>
            <person name="Abergel C."/>
        </authorList>
    </citation>
    <scope>NUCLEOTIDE SEQUENCE</scope>
    <source>
        <strain evidence="2">Kuranda</strain>
    </source>
</reference>
<gene>
    <name evidence="2" type="ORF">pkur_cds_608</name>
</gene>
<keyword evidence="1" id="KW-1133">Transmembrane helix</keyword>
<organism evidence="2 3">
    <name type="scientific">Pandoravirus kuranda</name>
    <dbReference type="NCBI Taxonomy" id="3019033"/>
    <lineage>
        <taxon>Viruses</taxon>
        <taxon>Pandoravirus</taxon>
    </lineage>
</organism>
<keyword evidence="1" id="KW-0812">Transmembrane</keyword>
<feature type="transmembrane region" description="Helical" evidence="1">
    <location>
        <begin position="96"/>
        <end position="114"/>
    </location>
</feature>